<dbReference type="NCBIfam" id="TIGR03236">
    <property type="entry name" value="dnd_assoc_1"/>
    <property type="match status" value="1"/>
</dbReference>
<evidence type="ECO:0000313" key="1">
    <source>
        <dbReference type="EMBL" id="PZD93008.1"/>
    </source>
</evidence>
<dbReference type="EMBL" id="QKRB01000060">
    <property type="protein sequence ID" value="PZD93008.1"/>
    <property type="molecule type" value="Genomic_DNA"/>
</dbReference>
<organism evidence="1 2">
    <name type="scientific">Paenibacillus sambharensis</name>
    <dbReference type="NCBI Taxonomy" id="1803190"/>
    <lineage>
        <taxon>Bacteria</taxon>
        <taxon>Bacillati</taxon>
        <taxon>Bacillota</taxon>
        <taxon>Bacilli</taxon>
        <taxon>Bacillales</taxon>
        <taxon>Paenibacillaceae</taxon>
        <taxon>Paenibacillus</taxon>
    </lineage>
</organism>
<dbReference type="Proteomes" id="UP000249522">
    <property type="component" value="Unassembled WGS sequence"/>
</dbReference>
<dbReference type="AlphaFoldDB" id="A0A2W1KZB5"/>
<sequence>MKLSLKANSLVNRLDIDCNMMKHLINTHLWRREIMSYHLNIDKIREEFKFESSIKHNPKMVFEYLPYTTKFKETQYKFREVTGEFMRLIGQKKLPEAVDANKLLNNVLDSITFAQPNQRGEFKQMVKTLFLDENDQLYLFHPQTLYYINTLENENKKLAMFLYNVLWNQNEAWSVDSAVQKEADLMSALLFRSLPELAVVNDAKKTYAVMLPEISELFNKDFQWLTSKSELFTQQVEKIVTYYYFFYVTQFALRNELLFAPVEQKIRPIYFTFEEEERLSKTRVSYEYGWKSLEISIGRMFSHINFLKMLNCATNNDGDSANSTPLSYQDIAKYVCLMSEEEQVVLESELDRLIEEYKEKLSGDSKWMLMGTVPDRYDLSPLNKMNHLFHMIDHQFNQSSRSKPYNEYKQWFVHFCQKTFLKSRGRSGKMLILDTDYLLFMTKLMIKDENKIRLKKLFEEFEARGMIFDRDTQTAIVEYFKKINLLEKKSDSGDAIYVKAFL</sequence>
<comment type="caution">
    <text evidence="1">The sequence shown here is derived from an EMBL/GenBank/DDBJ whole genome shotgun (WGS) entry which is preliminary data.</text>
</comment>
<accession>A0A2W1KZB5</accession>
<name>A0A2W1KZB5_9BACL</name>
<protein>
    <submittedName>
        <fullName evidence="1">DNA phosphorothioation-dependent restriction protein DptG</fullName>
    </submittedName>
</protein>
<evidence type="ECO:0000313" key="2">
    <source>
        <dbReference type="Proteomes" id="UP000249522"/>
    </source>
</evidence>
<dbReference type="OrthoDB" id="2590988at2"/>
<dbReference type="InterPro" id="IPR017645">
    <property type="entry name" value="Dnd_assoc_1"/>
</dbReference>
<keyword evidence="2" id="KW-1185">Reference proteome</keyword>
<gene>
    <name evidence="1" type="primary">dptG</name>
    <name evidence="1" type="ORF">DNH61_24785</name>
</gene>
<reference evidence="1 2" key="1">
    <citation type="submission" date="2018-06" db="EMBL/GenBank/DDBJ databases">
        <title>Paenibacillus imtechensis sp. nov.</title>
        <authorList>
            <person name="Pinnaka A.K."/>
            <person name="Singh H."/>
            <person name="Kaur M."/>
        </authorList>
    </citation>
    <scope>NUCLEOTIDE SEQUENCE [LARGE SCALE GENOMIC DNA]</scope>
    <source>
        <strain evidence="1 2">SMB1</strain>
    </source>
</reference>
<proteinExistence type="predicted"/>